<feature type="transmembrane region" description="Helical" evidence="1">
    <location>
        <begin position="345"/>
        <end position="366"/>
    </location>
</feature>
<protein>
    <recommendedName>
        <fullName evidence="5">YibE/F family protein</fullName>
    </recommendedName>
</protein>
<dbReference type="PANTHER" id="PTHR41771">
    <property type="entry name" value="MEMBRANE PROTEIN-RELATED"/>
    <property type="match status" value="1"/>
</dbReference>
<evidence type="ECO:0000256" key="1">
    <source>
        <dbReference type="SAM" id="Phobius"/>
    </source>
</evidence>
<evidence type="ECO:0008006" key="5">
    <source>
        <dbReference type="Google" id="ProtNLM"/>
    </source>
</evidence>
<feature type="transmembrane region" description="Helical" evidence="1">
    <location>
        <begin position="307"/>
        <end position="325"/>
    </location>
</feature>
<keyword evidence="1" id="KW-1133">Transmembrane helix</keyword>
<feature type="chain" id="PRO_5039050990" description="YibE/F family protein" evidence="2">
    <location>
        <begin position="23"/>
        <end position="370"/>
    </location>
</feature>
<dbReference type="Proteomes" id="UP000811545">
    <property type="component" value="Unassembled WGS sequence"/>
</dbReference>
<evidence type="ECO:0000256" key="2">
    <source>
        <dbReference type="SAM" id="SignalP"/>
    </source>
</evidence>
<sequence length="370" mass="40131">MKKLILLIISLLLLPVLNNAWAQGVDVSENQLKWHRGSILEIISEKPASPLEGTGLTETIQILKVRVNSGQYRGEVFEVENHLTGQPIFDIQVKRGDRVLLLIDEENGKVENIYLADLERDRSIYLLAALLVLAVVFFAGATGLRSLIGLILTVFLLVGVFLPLTAAGHKPLNLTLLIVGISSLATFLLVGGLKRKALAGMLGTWGGIGFSYLLVMYFGRSAYLRGLVEEEAQMLQMTEGFAAFDFQGLIFSAILIGALGAVMDVAMSVASAISEIKTANPAISRNDLIKAGFNMGRDIIGTMTNTLVLAYIGGALPIMLLFMVYNPPYIKMINLELISTELIRALIGSLGLIFTAPITTIIASVLESRR</sequence>
<feature type="transmembrane region" description="Helical" evidence="1">
    <location>
        <begin position="147"/>
        <end position="166"/>
    </location>
</feature>
<name>A0A9E2F1N8_PSYF1</name>
<reference evidence="3 4" key="1">
    <citation type="journal article" date="2021" name="bioRxiv">
        <title>Unique metabolic strategies in Hadean analogues reveal hints for primordial physiology.</title>
        <authorList>
            <person name="Nobu M.K."/>
            <person name="Nakai R."/>
            <person name="Tamazawa S."/>
            <person name="Mori H."/>
            <person name="Toyoda A."/>
            <person name="Ijiri A."/>
            <person name="Suzuki S."/>
            <person name="Kurokawa K."/>
            <person name="Kamagata Y."/>
            <person name="Tamaki H."/>
        </authorList>
    </citation>
    <scope>NUCLEOTIDE SEQUENCE [LARGE SCALE GENOMIC DNA]</scope>
    <source>
        <strain evidence="3">BS525</strain>
    </source>
</reference>
<dbReference type="AlphaFoldDB" id="A0A9E2F1N8"/>
<accession>A0A9E2F1N8</accession>
<feature type="signal peptide" evidence="2">
    <location>
        <begin position="1"/>
        <end position="22"/>
    </location>
</feature>
<keyword evidence="1" id="KW-0472">Membrane</keyword>
<feature type="transmembrane region" description="Helical" evidence="1">
    <location>
        <begin position="172"/>
        <end position="190"/>
    </location>
</feature>
<gene>
    <name evidence="3" type="ORF">DDT42_01524</name>
</gene>
<evidence type="ECO:0000313" key="4">
    <source>
        <dbReference type="Proteomes" id="UP000811545"/>
    </source>
</evidence>
<evidence type="ECO:0000313" key="3">
    <source>
        <dbReference type="EMBL" id="MBT9145649.1"/>
    </source>
</evidence>
<dbReference type="EMBL" id="QLTW01000136">
    <property type="protein sequence ID" value="MBT9145649.1"/>
    <property type="molecule type" value="Genomic_DNA"/>
</dbReference>
<feature type="transmembrane region" description="Helical" evidence="1">
    <location>
        <begin position="197"/>
        <end position="218"/>
    </location>
</feature>
<organism evidence="3 4">
    <name type="scientific">Psychracetigena formicireducens</name>
    <dbReference type="NCBI Taxonomy" id="2986056"/>
    <lineage>
        <taxon>Bacteria</taxon>
        <taxon>Bacillati</taxon>
        <taxon>Candidatus Lithacetigenota</taxon>
        <taxon>Candidatus Psychracetigena</taxon>
    </lineage>
</organism>
<proteinExistence type="predicted"/>
<keyword evidence="1" id="KW-0812">Transmembrane</keyword>
<dbReference type="Pfam" id="PF07907">
    <property type="entry name" value="YibE_F"/>
    <property type="match status" value="1"/>
</dbReference>
<keyword evidence="2" id="KW-0732">Signal</keyword>
<feature type="transmembrane region" description="Helical" evidence="1">
    <location>
        <begin position="123"/>
        <end position="140"/>
    </location>
</feature>
<comment type="caution">
    <text evidence="3">The sequence shown here is derived from an EMBL/GenBank/DDBJ whole genome shotgun (WGS) entry which is preliminary data.</text>
</comment>
<dbReference type="InterPro" id="IPR012507">
    <property type="entry name" value="YibE_F"/>
</dbReference>
<feature type="transmembrane region" description="Helical" evidence="1">
    <location>
        <begin position="246"/>
        <end position="267"/>
    </location>
</feature>
<dbReference type="PANTHER" id="PTHR41771:SF1">
    <property type="entry name" value="MEMBRANE PROTEIN"/>
    <property type="match status" value="1"/>
</dbReference>